<evidence type="ECO:0000313" key="3">
    <source>
        <dbReference type="EMBL" id="GLR17011.1"/>
    </source>
</evidence>
<dbReference type="InterPro" id="IPR025295">
    <property type="entry name" value="eCIS_core_dom"/>
</dbReference>
<proteinExistence type="predicted"/>
<dbReference type="Proteomes" id="UP001156666">
    <property type="component" value="Unassembled WGS sequence"/>
</dbReference>
<organism evidence="3 4">
    <name type="scientific">Portibacter lacus</name>
    <dbReference type="NCBI Taxonomy" id="1099794"/>
    <lineage>
        <taxon>Bacteria</taxon>
        <taxon>Pseudomonadati</taxon>
        <taxon>Bacteroidota</taxon>
        <taxon>Saprospiria</taxon>
        <taxon>Saprospirales</taxon>
        <taxon>Haliscomenobacteraceae</taxon>
        <taxon>Portibacter</taxon>
    </lineage>
</organism>
<feature type="compositionally biased region" description="Low complexity" evidence="1">
    <location>
        <begin position="17"/>
        <end position="26"/>
    </location>
</feature>
<dbReference type="AlphaFoldDB" id="A0AA37SM47"/>
<reference evidence="3" key="1">
    <citation type="journal article" date="2014" name="Int. J. Syst. Evol. Microbiol.">
        <title>Complete genome sequence of Corynebacterium casei LMG S-19264T (=DSM 44701T), isolated from a smear-ripened cheese.</title>
        <authorList>
            <consortium name="US DOE Joint Genome Institute (JGI-PGF)"/>
            <person name="Walter F."/>
            <person name="Albersmeier A."/>
            <person name="Kalinowski J."/>
            <person name="Ruckert C."/>
        </authorList>
    </citation>
    <scope>NUCLEOTIDE SEQUENCE</scope>
    <source>
        <strain evidence="3">NBRC 108769</strain>
    </source>
</reference>
<dbReference type="Pfam" id="PF13699">
    <property type="entry name" value="eCIS_core"/>
    <property type="match status" value="1"/>
</dbReference>
<reference evidence="3" key="2">
    <citation type="submission" date="2023-01" db="EMBL/GenBank/DDBJ databases">
        <title>Draft genome sequence of Portibacter lacus strain NBRC 108769.</title>
        <authorList>
            <person name="Sun Q."/>
            <person name="Mori K."/>
        </authorList>
    </citation>
    <scope>NUCLEOTIDE SEQUENCE</scope>
    <source>
        <strain evidence="3">NBRC 108769</strain>
    </source>
</reference>
<protein>
    <recommendedName>
        <fullName evidence="2">eCIS core domain-containing protein</fullName>
    </recommendedName>
</protein>
<evidence type="ECO:0000313" key="4">
    <source>
        <dbReference type="Proteomes" id="UP001156666"/>
    </source>
</evidence>
<evidence type="ECO:0000256" key="1">
    <source>
        <dbReference type="SAM" id="MobiDB-lite"/>
    </source>
</evidence>
<comment type="caution">
    <text evidence="3">The sequence shown here is derived from an EMBL/GenBank/DDBJ whole genome shotgun (WGS) entry which is preliminary data.</text>
</comment>
<feature type="compositionally biased region" description="Low complexity" evidence="1">
    <location>
        <begin position="70"/>
        <end position="91"/>
    </location>
</feature>
<evidence type="ECO:0000259" key="2">
    <source>
        <dbReference type="Pfam" id="PF13699"/>
    </source>
</evidence>
<gene>
    <name evidence="3" type="ORF">GCM10007940_16260</name>
</gene>
<accession>A0AA37SM47</accession>
<feature type="region of interest" description="Disordered" evidence="1">
    <location>
        <begin position="1"/>
        <end position="102"/>
    </location>
</feature>
<feature type="domain" description="eCIS core" evidence="2">
    <location>
        <begin position="95"/>
        <end position="160"/>
    </location>
</feature>
<name>A0AA37SM47_9BACT</name>
<dbReference type="EMBL" id="BSOH01000007">
    <property type="protein sequence ID" value="GLR17011.1"/>
    <property type="molecule type" value="Genomic_DNA"/>
</dbReference>
<dbReference type="RefSeq" id="WP_235290810.1">
    <property type="nucleotide sequence ID" value="NZ_BSOH01000007.1"/>
</dbReference>
<keyword evidence="4" id="KW-1185">Reference proteome</keyword>
<sequence length="598" mass="65717">MDKIHDFVAQPKAFGKANANENISAENADDRVSMSPPTFQLRATPENPETEEKEEKVSPEPAYQLAAEGSEPPADASSSPPNEDSSPSKPNNTGLPNQLKSGIENLSGFSLDDVNVHYNSSKPAQLQAHAYTQGTDIHVAAGQEKHLPHEAWHVVQQKQGRVQATTQMKGIGVNDDAGLEKEADVMGAKAMEMKNISSNPLKNKNSFSSDSFQPIQRRIGFEIETGIPVSLQDPNPPNNYMNIGNNWLEAPFPGGKLMVDHLPGHANIPNEPYNDWSIIEFVTDPIADNLSNNNFRNVATGWVTDLQNLSVYAQANHGPIQNAPNVGPPGSGLNINIGQIPGGVPIPANYWDRVGPQSTMGVKLKNIGNIFQNETVATGYLGHVRHDRVSHGTHQAQPTANLIMTDIHAAYPKRVHTIRQGYQDLKGLIVLICNYILAGSVNQGRGGYRKNHTSVMYKSKLSSVRNNIINKSYPAFILDDSNAKRTAVRNIILNRCNRTAADEVFQGITYNNNNILSGHWIDSILNGATDWVFEAMKNPWSAEIAPEDVKGSSGFVMEMRDSGDFNMSNLGLNGLNDTNTLVDYLARIYMKNKEWRNR</sequence>